<dbReference type="InterPro" id="IPR014716">
    <property type="entry name" value="Fibrinogen_a/b/g_C_1"/>
</dbReference>
<feature type="domain" description="Fibrinogen C-terminal" evidence="3">
    <location>
        <begin position="287"/>
        <end position="491"/>
    </location>
</feature>
<evidence type="ECO:0000259" key="3">
    <source>
        <dbReference type="PROSITE" id="PS51406"/>
    </source>
</evidence>
<dbReference type="EMBL" id="BMAT01000905">
    <property type="protein sequence ID" value="GFR75622.1"/>
    <property type="molecule type" value="Genomic_DNA"/>
</dbReference>
<proteinExistence type="predicted"/>
<dbReference type="PANTHER" id="PTHR19143">
    <property type="entry name" value="FIBRINOGEN/TENASCIN/ANGIOPOEITIN"/>
    <property type="match status" value="1"/>
</dbReference>
<evidence type="ECO:0000256" key="2">
    <source>
        <dbReference type="SAM" id="MobiDB-lite"/>
    </source>
</evidence>
<dbReference type="PROSITE" id="PS51406">
    <property type="entry name" value="FIBRINOGEN_C_2"/>
    <property type="match status" value="1"/>
</dbReference>
<protein>
    <submittedName>
        <fullName evidence="4">Tenascin-R</fullName>
    </submittedName>
</protein>
<keyword evidence="5" id="KW-1185">Reference proteome</keyword>
<dbReference type="Pfam" id="PF00147">
    <property type="entry name" value="Fibrinogen_C"/>
    <property type="match status" value="1"/>
</dbReference>
<keyword evidence="1" id="KW-0175">Coiled coil</keyword>
<sequence>MTLDLDQKVLPGGQTTCGIVRCLETGSESRLREISEMTISKSSAGEGPGRRSKVASVSERSPNMSTLWNGVKVDGTWSKQDTTLALFLTENDDCRSAQFSCQVRYIDGLGQERESSAQIGKTGESRTQSVETPSSSSSYLTAMIQQSSSALENTRQQLNDRLEDNLRHLENRMEDKIGLLGKALLKVETRIDADGDGSKVDSRASTDDVMKNQIARASRVFENISILEENVQHILQESSSVINLLAAAQQGYNDKDFGLCSTNISERILKVLEMVTNGELDRVRKTKSNLVEGNSCQRRDGTHTVVVPEDEPPFLCDSQTDGGGWIVIQRRSSGSINFFRDWSAYRDGFGSLADDFWLGNERIHALTSTGKYELMVSLEYNEKSAHALYDNFAIGDEASNYTLEFGAYTGTAGDSLGFHTNTQFSTFDRDNDQKDANCAQLYFGGWWYGKRICHECNLNGKWKQSHYRGPNWYGFSQDKPVTFSEMKIRRL</sequence>
<dbReference type="SMART" id="SM00186">
    <property type="entry name" value="FBG"/>
    <property type="match status" value="1"/>
</dbReference>
<evidence type="ECO:0000313" key="4">
    <source>
        <dbReference type="EMBL" id="GFR75622.1"/>
    </source>
</evidence>
<gene>
    <name evidence="4" type="ORF">ElyMa_000459500</name>
</gene>
<dbReference type="CDD" id="cd00087">
    <property type="entry name" value="FReD"/>
    <property type="match status" value="1"/>
</dbReference>
<feature type="compositionally biased region" description="Polar residues" evidence="2">
    <location>
        <begin position="125"/>
        <end position="138"/>
    </location>
</feature>
<dbReference type="SUPFAM" id="SSF56496">
    <property type="entry name" value="Fibrinogen C-terminal domain-like"/>
    <property type="match status" value="1"/>
</dbReference>
<dbReference type="PANTHER" id="PTHR19143:SF458">
    <property type="entry name" value="FIBRINOGEN C-TERMINAL DOMAIN-CONTAINING PROTEIN-RELATED"/>
    <property type="match status" value="1"/>
</dbReference>
<feature type="coiled-coil region" evidence="1">
    <location>
        <begin position="152"/>
        <end position="179"/>
    </location>
</feature>
<feature type="region of interest" description="Disordered" evidence="2">
    <location>
        <begin position="37"/>
        <end position="61"/>
    </location>
</feature>
<dbReference type="Proteomes" id="UP000762676">
    <property type="component" value="Unassembled WGS sequence"/>
</dbReference>
<dbReference type="AlphaFoldDB" id="A0AAV4FQ75"/>
<comment type="caution">
    <text evidence="4">The sequence shown here is derived from an EMBL/GenBank/DDBJ whole genome shotgun (WGS) entry which is preliminary data.</text>
</comment>
<reference evidence="4 5" key="1">
    <citation type="journal article" date="2021" name="Elife">
        <title>Chloroplast acquisition without the gene transfer in kleptoplastic sea slugs, Plakobranchus ocellatus.</title>
        <authorList>
            <person name="Maeda T."/>
            <person name="Takahashi S."/>
            <person name="Yoshida T."/>
            <person name="Shimamura S."/>
            <person name="Takaki Y."/>
            <person name="Nagai Y."/>
            <person name="Toyoda A."/>
            <person name="Suzuki Y."/>
            <person name="Arimoto A."/>
            <person name="Ishii H."/>
            <person name="Satoh N."/>
            <person name="Nishiyama T."/>
            <person name="Hasebe M."/>
            <person name="Maruyama T."/>
            <person name="Minagawa J."/>
            <person name="Obokata J."/>
            <person name="Shigenobu S."/>
        </authorList>
    </citation>
    <scope>NUCLEOTIDE SEQUENCE [LARGE SCALE GENOMIC DNA]</scope>
</reference>
<dbReference type="GO" id="GO:0005615">
    <property type="term" value="C:extracellular space"/>
    <property type="evidence" value="ECO:0007669"/>
    <property type="project" value="TreeGrafter"/>
</dbReference>
<accession>A0AAV4FQ75</accession>
<dbReference type="InterPro" id="IPR036056">
    <property type="entry name" value="Fibrinogen-like_C"/>
</dbReference>
<evidence type="ECO:0000313" key="5">
    <source>
        <dbReference type="Proteomes" id="UP000762676"/>
    </source>
</evidence>
<dbReference type="Gene3D" id="3.90.215.10">
    <property type="entry name" value="Gamma Fibrinogen, chain A, domain 1"/>
    <property type="match status" value="1"/>
</dbReference>
<dbReference type="InterPro" id="IPR002181">
    <property type="entry name" value="Fibrinogen_a/b/g_C_dom"/>
</dbReference>
<organism evidence="4 5">
    <name type="scientific">Elysia marginata</name>
    <dbReference type="NCBI Taxonomy" id="1093978"/>
    <lineage>
        <taxon>Eukaryota</taxon>
        <taxon>Metazoa</taxon>
        <taxon>Spiralia</taxon>
        <taxon>Lophotrochozoa</taxon>
        <taxon>Mollusca</taxon>
        <taxon>Gastropoda</taxon>
        <taxon>Heterobranchia</taxon>
        <taxon>Euthyneura</taxon>
        <taxon>Panpulmonata</taxon>
        <taxon>Sacoglossa</taxon>
        <taxon>Placobranchoidea</taxon>
        <taxon>Plakobranchidae</taxon>
        <taxon>Elysia</taxon>
    </lineage>
</organism>
<feature type="region of interest" description="Disordered" evidence="2">
    <location>
        <begin position="113"/>
        <end position="138"/>
    </location>
</feature>
<evidence type="ECO:0000256" key="1">
    <source>
        <dbReference type="SAM" id="Coils"/>
    </source>
</evidence>
<name>A0AAV4FQ75_9GAST</name>
<dbReference type="InterPro" id="IPR050373">
    <property type="entry name" value="Fibrinogen_C-term_domain"/>
</dbReference>